<dbReference type="GO" id="GO:0016301">
    <property type="term" value="F:kinase activity"/>
    <property type="evidence" value="ECO:0007669"/>
    <property type="project" value="UniProtKB-KW"/>
</dbReference>
<sequence length="277" mass="31995">MHSVVDISNWEEDWIKQVSGTREKVWVKEPNNNGSLLFKIPKSTSNENWAELVSSEIGKMLGLDIMNVRLAINNGQKGVLLDNIQPARAIMEDGGELIKGVIEEFDPLSLDHYTIENIINSVEKFNIIHEVISMCLFDALIANQDRHCENWAVIRDEDNKVVFAPLYDNGAALGFNSNKETMKEMLRDSNRFQAFTNRSKTLIEVNGKRKPKMSMLLSYLKDMYHHKYTKELKRFCGIKRGDLVNIVNEVPDDWMSHIEKDWVCSLISYRSQWLQTI</sequence>
<dbReference type="Proteomes" id="UP000318521">
    <property type="component" value="Unassembled WGS sequence"/>
</dbReference>
<evidence type="ECO:0000313" key="4">
    <source>
        <dbReference type="EMBL" id="TSB47691.1"/>
    </source>
</evidence>
<evidence type="ECO:0000256" key="2">
    <source>
        <dbReference type="ARBA" id="ARBA00022777"/>
    </source>
</evidence>
<dbReference type="AlphaFoldDB" id="A0A554A1W7"/>
<dbReference type="InterPro" id="IPR012893">
    <property type="entry name" value="HipA-like_C"/>
</dbReference>
<keyword evidence="1" id="KW-0808">Transferase</keyword>
<dbReference type="Pfam" id="PF07804">
    <property type="entry name" value="HipA_C"/>
    <property type="match status" value="1"/>
</dbReference>
<evidence type="ECO:0000259" key="3">
    <source>
        <dbReference type="Pfam" id="PF07804"/>
    </source>
</evidence>
<accession>A0A554A1W7</accession>
<reference evidence="4 5" key="1">
    <citation type="submission" date="2019-07" db="EMBL/GenBank/DDBJ databases">
        <authorList>
            <person name="Park Y.J."/>
            <person name="Jeong S.E."/>
            <person name="Jung H.S."/>
        </authorList>
    </citation>
    <scope>NUCLEOTIDE SEQUENCE [LARGE SCALE GENOMIC DNA]</scope>
    <source>
        <strain evidence="5">P16(2019)</strain>
    </source>
</reference>
<evidence type="ECO:0000313" key="5">
    <source>
        <dbReference type="Proteomes" id="UP000318521"/>
    </source>
</evidence>
<comment type="caution">
    <text evidence="4">The sequence shown here is derived from an EMBL/GenBank/DDBJ whole genome shotgun (WGS) entry which is preliminary data.</text>
</comment>
<dbReference type="Gene3D" id="1.10.1070.20">
    <property type="match status" value="1"/>
</dbReference>
<keyword evidence="2" id="KW-0418">Kinase</keyword>
<organism evidence="4 5">
    <name type="scientific">Alkalicoccobacillus porphyridii</name>
    <dbReference type="NCBI Taxonomy" id="2597270"/>
    <lineage>
        <taxon>Bacteria</taxon>
        <taxon>Bacillati</taxon>
        <taxon>Bacillota</taxon>
        <taxon>Bacilli</taxon>
        <taxon>Bacillales</taxon>
        <taxon>Bacillaceae</taxon>
        <taxon>Alkalicoccobacillus</taxon>
    </lineage>
</organism>
<proteinExistence type="predicted"/>
<feature type="domain" description="HipA-like C-terminal" evidence="3">
    <location>
        <begin position="18"/>
        <end position="197"/>
    </location>
</feature>
<dbReference type="RefSeq" id="WP_143847167.1">
    <property type="nucleotide sequence ID" value="NZ_VLXZ01000002.1"/>
</dbReference>
<keyword evidence="5" id="KW-1185">Reference proteome</keyword>
<gene>
    <name evidence="4" type="ORF">FN960_04015</name>
</gene>
<dbReference type="OrthoDB" id="9812605at2"/>
<dbReference type="EMBL" id="VLXZ01000002">
    <property type="protein sequence ID" value="TSB47691.1"/>
    <property type="molecule type" value="Genomic_DNA"/>
</dbReference>
<protein>
    <submittedName>
        <fullName evidence="4">Toxin HipA</fullName>
    </submittedName>
</protein>
<evidence type="ECO:0000256" key="1">
    <source>
        <dbReference type="ARBA" id="ARBA00022679"/>
    </source>
</evidence>
<name>A0A554A1W7_9BACI</name>